<comment type="cofactor">
    <cofactor evidence="1">
        <name>[4Fe-4S] cluster</name>
        <dbReference type="ChEBI" id="CHEBI:49883"/>
    </cofactor>
</comment>
<gene>
    <name evidence="12" type="primary">mtaB</name>
    <name evidence="12" type="ORF">H9950_02250</name>
</gene>
<dbReference type="SFLD" id="SFLDS00029">
    <property type="entry name" value="Radical_SAM"/>
    <property type="match status" value="1"/>
</dbReference>
<reference evidence="12" key="1">
    <citation type="journal article" date="2021" name="PeerJ">
        <title>Extensive microbial diversity within the chicken gut microbiome revealed by metagenomics and culture.</title>
        <authorList>
            <person name="Gilroy R."/>
            <person name="Ravi A."/>
            <person name="Getino M."/>
            <person name="Pursley I."/>
            <person name="Horton D.L."/>
            <person name="Alikhan N.F."/>
            <person name="Baker D."/>
            <person name="Gharbi K."/>
            <person name="Hall N."/>
            <person name="Watson M."/>
            <person name="Adriaenssens E.M."/>
            <person name="Foster-Nyarko E."/>
            <person name="Jarju S."/>
            <person name="Secka A."/>
            <person name="Antonio M."/>
            <person name="Oren A."/>
            <person name="Chaudhuri R.R."/>
            <person name="La Ragione R."/>
            <person name="Hildebrand F."/>
            <person name="Pallen M.J."/>
        </authorList>
    </citation>
    <scope>NUCLEOTIDE SEQUENCE</scope>
    <source>
        <strain evidence="12">ChiHjej12B11-9795</strain>
    </source>
</reference>
<dbReference type="GO" id="GO:0051539">
    <property type="term" value="F:4 iron, 4 sulfur cluster binding"/>
    <property type="evidence" value="ECO:0007669"/>
    <property type="project" value="UniProtKB-KW"/>
</dbReference>
<evidence type="ECO:0000256" key="1">
    <source>
        <dbReference type="ARBA" id="ARBA00001966"/>
    </source>
</evidence>
<dbReference type="InterPro" id="IPR058240">
    <property type="entry name" value="rSAM_sf"/>
</dbReference>
<organism evidence="12 13">
    <name type="scientific">Candidatus Bacteroides avicola</name>
    <dbReference type="NCBI Taxonomy" id="2838468"/>
    <lineage>
        <taxon>Bacteria</taxon>
        <taxon>Pseudomonadati</taxon>
        <taxon>Bacteroidota</taxon>
        <taxon>Bacteroidia</taxon>
        <taxon>Bacteroidales</taxon>
        <taxon>Bacteroidaceae</taxon>
        <taxon>Bacteroides</taxon>
    </lineage>
</organism>
<dbReference type="PROSITE" id="PS51918">
    <property type="entry name" value="RADICAL_SAM"/>
    <property type="match status" value="1"/>
</dbReference>
<dbReference type="Gene3D" id="3.40.50.12160">
    <property type="entry name" value="Methylthiotransferase, N-terminal domain"/>
    <property type="match status" value="1"/>
</dbReference>
<keyword evidence="8" id="KW-0408">Iron</keyword>
<dbReference type="PANTHER" id="PTHR11918:SF45">
    <property type="entry name" value="THREONYLCARBAMOYLADENOSINE TRNA METHYLTHIOTRANSFERASE"/>
    <property type="match status" value="1"/>
</dbReference>
<dbReference type="InterPro" id="IPR007197">
    <property type="entry name" value="rSAM"/>
</dbReference>
<dbReference type="FunFam" id="3.40.50.12160:FF:000004">
    <property type="entry name" value="Threonylcarbamoyladenosine tRNA methylthiotransferase MtaB"/>
    <property type="match status" value="1"/>
</dbReference>
<dbReference type="PROSITE" id="PS01278">
    <property type="entry name" value="MTTASE_RADICAL"/>
    <property type="match status" value="1"/>
</dbReference>
<proteinExistence type="predicted"/>
<dbReference type="Gene3D" id="3.80.30.20">
    <property type="entry name" value="tm_1862 like domain"/>
    <property type="match status" value="1"/>
</dbReference>
<dbReference type="InterPro" id="IPR013848">
    <property type="entry name" value="Methylthiotransferase_N"/>
</dbReference>
<dbReference type="SMART" id="SM00729">
    <property type="entry name" value="Elp3"/>
    <property type="match status" value="1"/>
</dbReference>
<dbReference type="InterPro" id="IPR038135">
    <property type="entry name" value="Methylthiotransferase_N_sf"/>
</dbReference>
<dbReference type="Proteomes" id="UP000823862">
    <property type="component" value="Unassembled WGS sequence"/>
</dbReference>
<reference evidence="12" key="2">
    <citation type="submission" date="2021-04" db="EMBL/GenBank/DDBJ databases">
        <authorList>
            <person name="Gilroy R."/>
        </authorList>
    </citation>
    <scope>NUCLEOTIDE SEQUENCE</scope>
    <source>
        <strain evidence="12">ChiHjej12B11-9795</strain>
    </source>
</reference>
<keyword evidence="7" id="KW-0479">Metal-binding</keyword>
<evidence type="ECO:0000256" key="4">
    <source>
        <dbReference type="ARBA" id="ARBA00022679"/>
    </source>
</evidence>
<keyword evidence="6" id="KW-0819">tRNA processing</keyword>
<dbReference type="SFLD" id="SFLDG01082">
    <property type="entry name" value="B12-binding_domain_containing"/>
    <property type="match status" value="1"/>
</dbReference>
<accession>A0A9D2HVR7</accession>
<dbReference type="InterPro" id="IPR006467">
    <property type="entry name" value="MiaB-like_bact"/>
</dbReference>
<evidence type="ECO:0000256" key="6">
    <source>
        <dbReference type="ARBA" id="ARBA00022694"/>
    </source>
</evidence>
<dbReference type="NCBIfam" id="TIGR01579">
    <property type="entry name" value="MiaB-like-C"/>
    <property type="match status" value="1"/>
</dbReference>
<dbReference type="PANTHER" id="PTHR11918">
    <property type="entry name" value="RADICAL SAM PROTEINS"/>
    <property type="match status" value="1"/>
</dbReference>
<keyword evidence="3" id="KW-0963">Cytoplasm</keyword>
<dbReference type="GO" id="GO:0046872">
    <property type="term" value="F:metal ion binding"/>
    <property type="evidence" value="ECO:0007669"/>
    <property type="project" value="UniProtKB-KW"/>
</dbReference>
<evidence type="ECO:0000313" key="12">
    <source>
        <dbReference type="EMBL" id="HJA85018.1"/>
    </source>
</evidence>
<evidence type="ECO:0000313" key="13">
    <source>
        <dbReference type="Proteomes" id="UP000823862"/>
    </source>
</evidence>
<dbReference type="InterPro" id="IPR005839">
    <property type="entry name" value="Methylthiotransferase"/>
</dbReference>
<evidence type="ECO:0000259" key="10">
    <source>
        <dbReference type="PROSITE" id="PS51449"/>
    </source>
</evidence>
<evidence type="ECO:0000256" key="5">
    <source>
        <dbReference type="ARBA" id="ARBA00022691"/>
    </source>
</evidence>
<evidence type="ECO:0000256" key="8">
    <source>
        <dbReference type="ARBA" id="ARBA00023004"/>
    </source>
</evidence>
<dbReference type="InterPro" id="IPR023404">
    <property type="entry name" value="rSAM_horseshoe"/>
</dbReference>
<sequence>MIDTQIFQDKTAVYYTLGCKLNFSETSTIGRMLQEAGVRTARRGEKADICVVNTCSVTEVADKKCRQAIHRLVRQHPGAFVVVTGCYAQLKPEDVAKIDGVDVVLGAEQKKDLLKYLGNLQKHGAGEAHTSALKDIRSFVPSCSRGDRTRFFLKVQDGCDYFCSYCTIPFARGRSRNGSIASIVEQAQQAVAEGGKEIVLTGVNIGDFGRSTGETFFDLVKALDGVEGVERYRISSIEPNLLTDEIIDFVAQSRRFMPHFHIPLQAGCDEVLKLMRRRYDTALFASKIERIRMRMPDAFIGVDVIVGTRGETEEYFERSYDFLSGLDVTQLHVFSYSERPGTQALKIDYAVPPQEKHRRSQRLLELSDGKLRAFYARHIGQTVPVLLERSKPGMPMHGFTPNYIRVEVPHDDTLDNQVVPVRLGDFNADASALEGVILTAGKERSL</sequence>
<keyword evidence="9" id="KW-0411">Iron-sulfur</keyword>
<evidence type="ECO:0000256" key="7">
    <source>
        <dbReference type="ARBA" id="ARBA00022723"/>
    </source>
</evidence>
<evidence type="ECO:0000256" key="2">
    <source>
        <dbReference type="ARBA" id="ARBA00022485"/>
    </source>
</evidence>
<dbReference type="EMBL" id="DWZI01000012">
    <property type="protein sequence ID" value="HJA85018.1"/>
    <property type="molecule type" value="Genomic_DNA"/>
</dbReference>
<dbReference type="Pfam" id="PF00919">
    <property type="entry name" value="UPF0004"/>
    <property type="match status" value="1"/>
</dbReference>
<evidence type="ECO:0000259" key="11">
    <source>
        <dbReference type="PROSITE" id="PS51918"/>
    </source>
</evidence>
<dbReference type="PROSITE" id="PS51449">
    <property type="entry name" value="MTTASE_N"/>
    <property type="match status" value="1"/>
</dbReference>
<feature type="domain" description="Radical SAM core" evidence="11">
    <location>
        <begin position="145"/>
        <end position="373"/>
    </location>
</feature>
<evidence type="ECO:0000256" key="9">
    <source>
        <dbReference type="ARBA" id="ARBA00023014"/>
    </source>
</evidence>
<dbReference type="NCBIfam" id="TIGR00089">
    <property type="entry name" value="MiaB/RimO family radical SAM methylthiotransferase"/>
    <property type="match status" value="1"/>
</dbReference>
<dbReference type="GO" id="GO:0035598">
    <property type="term" value="F:tRNA (N(6)-L-threonylcarbamoyladenosine(37)-C(2))-methylthiotransferase activity"/>
    <property type="evidence" value="ECO:0007669"/>
    <property type="project" value="TreeGrafter"/>
</dbReference>
<name>A0A9D2HVR7_9BACE</name>
<keyword evidence="5" id="KW-0949">S-adenosyl-L-methionine</keyword>
<dbReference type="SFLD" id="SFLDG01061">
    <property type="entry name" value="methylthiotransferase"/>
    <property type="match status" value="1"/>
</dbReference>
<evidence type="ECO:0000256" key="3">
    <source>
        <dbReference type="ARBA" id="ARBA00022490"/>
    </source>
</evidence>
<dbReference type="InterPro" id="IPR020612">
    <property type="entry name" value="Methylthiotransferase_CS"/>
</dbReference>
<keyword evidence="4" id="KW-0808">Transferase</keyword>
<comment type="caution">
    <text evidence="12">The sequence shown here is derived from an EMBL/GenBank/DDBJ whole genome shotgun (WGS) entry which is preliminary data.</text>
</comment>
<dbReference type="AlphaFoldDB" id="A0A9D2HVR7"/>
<dbReference type="InterPro" id="IPR006638">
    <property type="entry name" value="Elp3/MiaA/NifB-like_rSAM"/>
</dbReference>
<protein>
    <submittedName>
        <fullName evidence="12">tRNA (N(6)-L-threonylcarbamoyladenosine(37)-C(2))-methylthiotransferase MtaB</fullName>
    </submittedName>
</protein>
<dbReference type="SUPFAM" id="SSF102114">
    <property type="entry name" value="Radical SAM enzymes"/>
    <property type="match status" value="1"/>
</dbReference>
<dbReference type="Pfam" id="PF04055">
    <property type="entry name" value="Radical_SAM"/>
    <property type="match status" value="1"/>
</dbReference>
<dbReference type="FunFam" id="3.80.30.20:FF:000006">
    <property type="entry name" value="MiaB-like tRNA modifying enzyme"/>
    <property type="match status" value="1"/>
</dbReference>
<keyword evidence="2" id="KW-0004">4Fe-4S</keyword>
<feature type="domain" description="MTTase N-terminal" evidence="10">
    <location>
        <begin position="10"/>
        <end position="122"/>
    </location>
</feature>